<proteinExistence type="predicted"/>
<sequence>MESYQCPDHEGLQVADLSVLHPVRRSANQGAFYHPQPSISSRISPEDLQQLPKVSQGKSQRKTTIGGLRQPTFWLALALAMVIIVAVVGGGLGGSLTVKSASHSSCPFPTTANQSADTGQSTPTSQAAPTNPSALTNATQALTNLSVPAPSTVVSVALDCPAIDGKSYTSGTGSNFKQRCNQDLNGGSPALGNNGLINGTISDIIGIVAYSFTDCIEACSTMNRFGYGPQCHGVSFDLRMEQRYEEQQCNCWLKNATGEGTENDTVAMATLVVT</sequence>
<reference evidence="4" key="1">
    <citation type="submission" date="2017-03" db="EMBL/GenBank/DDBJ databases">
        <authorList>
            <person name="Sharma R."/>
            <person name="Thines M."/>
        </authorList>
    </citation>
    <scope>NUCLEOTIDE SEQUENCE [LARGE SCALE GENOMIC DNA]</scope>
</reference>
<dbReference type="Proteomes" id="UP000192927">
    <property type="component" value="Unassembled WGS sequence"/>
</dbReference>
<evidence type="ECO:0000256" key="2">
    <source>
        <dbReference type="SAM" id="Phobius"/>
    </source>
</evidence>
<organism evidence="3 4">
    <name type="scientific">Lasallia pustulata</name>
    <dbReference type="NCBI Taxonomy" id="136370"/>
    <lineage>
        <taxon>Eukaryota</taxon>
        <taxon>Fungi</taxon>
        <taxon>Dikarya</taxon>
        <taxon>Ascomycota</taxon>
        <taxon>Pezizomycotina</taxon>
        <taxon>Lecanoromycetes</taxon>
        <taxon>OSLEUM clade</taxon>
        <taxon>Umbilicariomycetidae</taxon>
        <taxon>Umbilicariales</taxon>
        <taxon>Umbilicariaceae</taxon>
        <taxon>Lasallia</taxon>
    </lineage>
</organism>
<evidence type="ECO:0000256" key="1">
    <source>
        <dbReference type="SAM" id="MobiDB-lite"/>
    </source>
</evidence>
<keyword evidence="2" id="KW-1133">Transmembrane helix</keyword>
<evidence type="ECO:0000313" key="4">
    <source>
        <dbReference type="Proteomes" id="UP000192927"/>
    </source>
</evidence>
<keyword evidence="2" id="KW-0472">Membrane</keyword>
<dbReference type="EMBL" id="FWEW01000516">
    <property type="protein sequence ID" value="SLM35078.1"/>
    <property type="molecule type" value="Genomic_DNA"/>
</dbReference>
<name>A0A1W5CW36_9LECA</name>
<feature type="region of interest" description="Disordered" evidence="1">
    <location>
        <begin position="103"/>
        <end position="132"/>
    </location>
</feature>
<dbReference type="AlphaFoldDB" id="A0A1W5CW36"/>
<evidence type="ECO:0008006" key="5">
    <source>
        <dbReference type="Google" id="ProtNLM"/>
    </source>
</evidence>
<evidence type="ECO:0000313" key="3">
    <source>
        <dbReference type="EMBL" id="SLM35078.1"/>
    </source>
</evidence>
<feature type="transmembrane region" description="Helical" evidence="2">
    <location>
        <begin position="72"/>
        <end position="96"/>
    </location>
</feature>
<accession>A0A1W5CW36</accession>
<protein>
    <recommendedName>
        <fullName evidence="5">Apple domain-containing protein</fullName>
    </recommendedName>
</protein>
<keyword evidence="2" id="KW-0812">Transmembrane</keyword>
<keyword evidence="4" id="KW-1185">Reference proteome</keyword>